<evidence type="ECO:0000313" key="2">
    <source>
        <dbReference type="Proteomes" id="UP000663844"/>
    </source>
</evidence>
<dbReference type="EMBL" id="CAJOAZ010019611">
    <property type="protein sequence ID" value="CAF4338239.1"/>
    <property type="molecule type" value="Genomic_DNA"/>
</dbReference>
<protein>
    <submittedName>
        <fullName evidence="1">Uncharacterized protein</fullName>
    </submittedName>
</protein>
<name>A0A820K4X7_9BILA</name>
<comment type="caution">
    <text evidence="1">The sequence shown here is derived from an EMBL/GenBank/DDBJ whole genome shotgun (WGS) entry which is preliminary data.</text>
</comment>
<accession>A0A820K4X7</accession>
<organism evidence="1 2">
    <name type="scientific">Adineta steineri</name>
    <dbReference type="NCBI Taxonomy" id="433720"/>
    <lineage>
        <taxon>Eukaryota</taxon>
        <taxon>Metazoa</taxon>
        <taxon>Spiralia</taxon>
        <taxon>Gnathifera</taxon>
        <taxon>Rotifera</taxon>
        <taxon>Eurotatoria</taxon>
        <taxon>Bdelloidea</taxon>
        <taxon>Adinetida</taxon>
        <taxon>Adinetidae</taxon>
        <taxon>Adineta</taxon>
    </lineage>
</organism>
<sequence>MSNQLHTSSGIDSLVKHTAEMVDMTLTSSNANQRHVEYLPYPDWNFVEELDTPCQDDQCPLDQVYTRRNKTFVRGLPVEVTKIEAERVYNPVTEFLYPYLY</sequence>
<reference evidence="1" key="1">
    <citation type="submission" date="2021-02" db="EMBL/GenBank/DDBJ databases">
        <authorList>
            <person name="Nowell W R."/>
        </authorList>
    </citation>
    <scope>NUCLEOTIDE SEQUENCE</scope>
</reference>
<proteinExistence type="predicted"/>
<dbReference type="AlphaFoldDB" id="A0A820K4X7"/>
<dbReference type="Proteomes" id="UP000663844">
    <property type="component" value="Unassembled WGS sequence"/>
</dbReference>
<gene>
    <name evidence="1" type="ORF">OXD698_LOCUS48083</name>
</gene>
<evidence type="ECO:0000313" key="1">
    <source>
        <dbReference type="EMBL" id="CAF4338239.1"/>
    </source>
</evidence>
<feature type="non-terminal residue" evidence="1">
    <location>
        <position position="1"/>
    </location>
</feature>